<dbReference type="GO" id="GO:0005524">
    <property type="term" value="F:ATP binding"/>
    <property type="evidence" value="ECO:0007669"/>
    <property type="project" value="UniProtKB-KW"/>
</dbReference>
<evidence type="ECO:0000313" key="7">
    <source>
        <dbReference type="EMBL" id="QPC83947.1"/>
    </source>
</evidence>
<feature type="domain" description="ABC transporter" evidence="6">
    <location>
        <begin position="4"/>
        <end position="233"/>
    </location>
</feature>
<dbReference type="InterPro" id="IPR052156">
    <property type="entry name" value="BCAA_Transport_ATP-bd_LivF"/>
</dbReference>
<keyword evidence="8" id="KW-1185">Reference proteome</keyword>
<dbReference type="InterPro" id="IPR027417">
    <property type="entry name" value="P-loop_NTPase"/>
</dbReference>
<sequence>MALLEVENLQTNYGAIKALRGISFMVEEGQVVTLIGANGAGKSTTINTITGLLKPVSGSVRFMGQDITGWRADRVTKLRLIQVPEGRQLIANMSVMENLTIGTHIRRGEKIDEDLANIFTRFPRLNERRTQKAGLLSGGEQQMLAVGRALMMRPRLLMLDEPSMGLAPLLVNEVFQIIAEIKAQGIPILLVEQNARKALQIADYVYVLDRGQIVNQGTAEELRSDPAILSAYLG</sequence>
<dbReference type="Pfam" id="PF00005">
    <property type="entry name" value="ABC_tran"/>
    <property type="match status" value="1"/>
</dbReference>
<gene>
    <name evidence="7" type="ORF">G4Y79_06090</name>
</gene>
<dbReference type="Gene3D" id="3.40.50.300">
    <property type="entry name" value="P-loop containing nucleotide triphosphate hydrolases"/>
    <property type="match status" value="1"/>
</dbReference>
<proteinExistence type="inferred from homology"/>
<reference evidence="7 8" key="1">
    <citation type="submission" date="2020-02" db="EMBL/GenBank/DDBJ databases">
        <authorList>
            <person name="Zheng R.K."/>
            <person name="Sun C.M."/>
        </authorList>
    </citation>
    <scope>NUCLEOTIDE SEQUENCE [LARGE SCALE GENOMIC DNA]</scope>
    <source>
        <strain evidence="8">rifampicinis</strain>
    </source>
</reference>
<accession>A0A7S8EBJ0</accession>
<keyword evidence="2" id="KW-0813">Transport</keyword>
<dbReference type="InterPro" id="IPR017871">
    <property type="entry name" value="ABC_transporter-like_CS"/>
</dbReference>
<dbReference type="Proteomes" id="UP000594468">
    <property type="component" value="Chromosome"/>
</dbReference>
<keyword evidence="3" id="KW-0547">Nucleotide-binding</keyword>
<organism evidence="7 8">
    <name type="scientific">Phototrophicus methaneseepsis</name>
    <dbReference type="NCBI Taxonomy" id="2710758"/>
    <lineage>
        <taxon>Bacteria</taxon>
        <taxon>Bacillati</taxon>
        <taxon>Chloroflexota</taxon>
        <taxon>Candidatus Thermofontia</taxon>
        <taxon>Phototrophicales</taxon>
        <taxon>Phototrophicaceae</taxon>
        <taxon>Phototrophicus</taxon>
    </lineage>
</organism>
<evidence type="ECO:0000256" key="3">
    <source>
        <dbReference type="ARBA" id="ARBA00022741"/>
    </source>
</evidence>
<dbReference type="PROSITE" id="PS50893">
    <property type="entry name" value="ABC_TRANSPORTER_2"/>
    <property type="match status" value="1"/>
</dbReference>
<dbReference type="KEGG" id="pmet:G4Y79_06090"/>
<keyword evidence="4 7" id="KW-0067">ATP-binding</keyword>
<protein>
    <submittedName>
        <fullName evidence="7">ABC transporter ATP-binding protein</fullName>
    </submittedName>
</protein>
<dbReference type="PANTHER" id="PTHR43820:SF3">
    <property type="entry name" value="BRANCHED-CHAIN AMINO ACID TRANSPORT SYSTEM,ATP-BINDING PROTEIN"/>
    <property type="match status" value="1"/>
</dbReference>
<dbReference type="InterPro" id="IPR003593">
    <property type="entry name" value="AAA+_ATPase"/>
</dbReference>
<dbReference type="InterPro" id="IPR003439">
    <property type="entry name" value="ABC_transporter-like_ATP-bd"/>
</dbReference>
<evidence type="ECO:0000256" key="4">
    <source>
        <dbReference type="ARBA" id="ARBA00022840"/>
    </source>
</evidence>
<evidence type="ECO:0000259" key="6">
    <source>
        <dbReference type="PROSITE" id="PS50893"/>
    </source>
</evidence>
<dbReference type="GO" id="GO:0016887">
    <property type="term" value="F:ATP hydrolysis activity"/>
    <property type="evidence" value="ECO:0007669"/>
    <property type="project" value="InterPro"/>
</dbReference>
<dbReference type="GO" id="GO:0015658">
    <property type="term" value="F:branched-chain amino acid transmembrane transporter activity"/>
    <property type="evidence" value="ECO:0007669"/>
    <property type="project" value="TreeGrafter"/>
</dbReference>
<keyword evidence="5" id="KW-0029">Amino-acid transport</keyword>
<evidence type="ECO:0000256" key="2">
    <source>
        <dbReference type="ARBA" id="ARBA00022448"/>
    </source>
</evidence>
<dbReference type="PANTHER" id="PTHR43820">
    <property type="entry name" value="HIGH-AFFINITY BRANCHED-CHAIN AMINO ACID TRANSPORT ATP-BINDING PROTEIN LIVF"/>
    <property type="match status" value="1"/>
</dbReference>
<evidence type="ECO:0000256" key="1">
    <source>
        <dbReference type="ARBA" id="ARBA00005417"/>
    </source>
</evidence>
<dbReference type="GO" id="GO:0015807">
    <property type="term" value="P:L-amino acid transport"/>
    <property type="evidence" value="ECO:0007669"/>
    <property type="project" value="TreeGrafter"/>
</dbReference>
<dbReference type="RefSeq" id="WP_195172011.1">
    <property type="nucleotide sequence ID" value="NZ_CP062983.1"/>
</dbReference>
<comment type="similarity">
    <text evidence="1">Belongs to the ABC transporter superfamily.</text>
</comment>
<dbReference type="AlphaFoldDB" id="A0A7S8EBJ0"/>
<dbReference type="CDD" id="cd03224">
    <property type="entry name" value="ABC_TM1139_LivF_branched"/>
    <property type="match status" value="1"/>
</dbReference>
<evidence type="ECO:0000256" key="5">
    <source>
        <dbReference type="ARBA" id="ARBA00022970"/>
    </source>
</evidence>
<dbReference type="PROSITE" id="PS00211">
    <property type="entry name" value="ABC_TRANSPORTER_1"/>
    <property type="match status" value="1"/>
</dbReference>
<evidence type="ECO:0000313" key="8">
    <source>
        <dbReference type="Proteomes" id="UP000594468"/>
    </source>
</evidence>
<dbReference type="SMART" id="SM00382">
    <property type="entry name" value="AAA"/>
    <property type="match status" value="1"/>
</dbReference>
<name>A0A7S8EBJ0_9CHLR</name>
<dbReference type="EMBL" id="CP062983">
    <property type="protein sequence ID" value="QPC83947.1"/>
    <property type="molecule type" value="Genomic_DNA"/>
</dbReference>
<dbReference type="SUPFAM" id="SSF52540">
    <property type="entry name" value="P-loop containing nucleoside triphosphate hydrolases"/>
    <property type="match status" value="1"/>
</dbReference>